<evidence type="ECO:0000313" key="1">
    <source>
        <dbReference type="EMBL" id="GES24982.1"/>
    </source>
</evidence>
<dbReference type="AlphaFoldDB" id="A0A5M3XVI1"/>
<comment type="caution">
    <text evidence="1">The sequence shown here is derived from an EMBL/GenBank/DDBJ whole genome shotgun (WGS) entry which is preliminary data.</text>
</comment>
<gene>
    <name evidence="1" type="ORF">Aple_078810</name>
</gene>
<sequence length="147" mass="16810">MPIPEGWEWLNELPEEWETPPDLQTPTNNLEANLVIKMLSCEILGQDVRAAIGGFISAQALYTMWFFDDVKSSGRGMREVTLLAVFPTEQTRDVYKAWKRFERVGEQEGRDEVLRDRRIAAAAELAEALERAAEALDRVRKGDGRMR</sequence>
<reference evidence="1 2" key="1">
    <citation type="submission" date="2019-10" db="EMBL/GenBank/DDBJ databases">
        <title>Whole genome shotgun sequence of Acrocarpospora pleiomorpha NBRC 16267.</title>
        <authorList>
            <person name="Ichikawa N."/>
            <person name="Kimura A."/>
            <person name="Kitahashi Y."/>
            <person name="Komaki H."/>
            <person name="Oguchi A."/>
        </authorList>
    </citation>
    <scope>NUCLEOTIDE SEQUENCE [LARGE SCALE GENOMIC DNA]</scope>
    <source>
        <strain evidence="1 2">NBRC 16267</strain>
    </source>
</reference>
<proteinExistence type="predicted"/>
<dbReference type="RefSeq" id="WP_155349784.1">
    <property type="nucleotide sequence ID" value="NZ_BAAAHM010000033.1"/>
</dbReference>
<protein>
    <submittedName>
        <fullName evidence="1">Uncharacterized protein</fullName>
    </submittedName>
</protein>
<dbReference type="OrthoDB" id="4257658at2"/>
<dbReference type="EMBL" id="BLAF01000060">
    <property type="protein sequence ID" value="GES24982.1"/>
    <property type="molecule type" value="Genomic_DNA"/>
</dbReference>
<name>A0A5M3XVI1_9ACTN</name>
<keyword evidence="2" id="KW-1185">Reference proteome</keyword>
<evidence type="ECO:0000313" key="2">
    <source>
        <dbReference type="Proteomes" id="UP000377595"/>
    </source>
</evidence>
<dbReference type="Proteomes" id="UP000377595">
    <property type="component" value="Unassembled WGS sequence"/>
</dbReference>
<organism evidence="1 2">
    <name type="scientific">Acrocarpospora pleiomorpha</name>
    <dbReference type="NCBI Taxonomy" id="90975"/>
    <lineage>
        <taxon>Bacteria</taxon>
        <taxon>Bacillati</taxon>
        <taxon>Actinomycetota</taxon>
        <taxon>Actinomycetes</taxon>
        <taxon>Streptosporangiales</taxon>
        <taxon>Streptosporangiaceae</taxon>
        <taxon>Acrocarpospora</taxon>
    </lineage>
</organism>
<accession>A0A5M3XVI1</accession>